<dbReference type="InterPro" id="IPR016167">
    <property type="entry name" value="FAD-bd_PCMH_sub1"/>
</dbReference>
<dbReference type="SUPFAM" id="SSF54665">
    <property type="entry name" value="CO dehydrogenase molybdoprotein N-domain-like"/>
    <property type="match status" value="1"/>
</dbReference>
<dbReference type="InterPro" id="IPR002346">
    <property type="entry name" value="Mopterin_DH_FAD-bd"/>
</dbReference>
<feature type="binding site" evidence="21">
    <location>
        <position position="1100"/>
    </location>
    <ligand>
        <name>Mo-molybdopterin</name>
        <dbReference type="ChEBI" id="CHEBI:71302"/>
    </ligand>
    <ligandPart>
        <name>Mo</name>
        <dbReference type="ChEBI" id="CHEBI:28685"/>
    </ligandPart>
</feature>
<dbReference type="GeneID" id="106667742"/>
<feature type="binding site" evidence="20">
    <location>
        <begin position="274"/>
        <end position="281"/>
    </location>
    <ligand>
        <name>FAD</name>
        <dbReference type="ChEBI" id="CHEBI:57692"/>
    </ligand>
</feature>
<dbReference type="KEGG" id="clec:106667742"/>
<keyword evidence="25" id="KW-1185">Reference proteome</keyword>
<dbReference type="PANTHER" id="PTHR45444">
    <property type="entry name" value="XANTHINE DEHYDROGENASE"/>
    <property type="match status" value="1"/>
</dbReference>
<feature type="binding site" evidence="20">
    <location>
        <position position="935"/>
    </location>
    <ligand>
        <name>substrate</name>
    </ligand>
</feature>
<evidence type="ECO:0000256" key="15">
    <source>
        <dbReference type="ARBA" id="ARBA00023140"/>
    </source>
</evidence>
<dbReference type="Gene3D" id="3.30.465.10">
    <property type="match status" value="1"/>
</dbReference>
<feature type="binding site" evidence="21">
    <location>
        <position position="119"/>
    </location>
    <ligand>
        <name>[2Fe-2S] cluster</name>
        <dbReference type="ChEBI" id="CHEBI:190135"/>
        <label>2</label>
    </ligand>
</feature>
<dbReference type="Gene3D" id="3.90.1170.50">
    <property type="entry name" value="Aldehyde oxidase/xanthine dehydrogenase, a/b hammerhead"/>
    <property type="match status" value="1"/>
</dbReference>
<feature type="binding site" evidence="20">
    <location>
        <position position="358"/>
    </location>
    <ligand>
        <name>FAD</name>
        <dbReference type="ChEBI" id="CHEBI:57692"/>
    </ligand>
</feature>
<dbReference type="Pfam" id="PF03450">
    <property type="entry name" value="CO_deh_flav_C"/>
    <property type="match status" value="1"/>
</dbReference>
<dbReference type="SMART" id="SM01092">
    <property type="entry name" value="CO_deh_flav_C"/>
    <property type="match status" value="1"/>
</dbReference>
<proteinExistence type="inferred from homology"/>
<dbReference type="InterPro" id="IPR005107">
    <property type="entry name" value="CO_DH_flav_C"/>
</dbReference>
<keyword evidence="12 21" id="KW-0408">Iron</keyword>
<dbReference type="InterPro" id="IPR036884">
    <property type="entry name" value="2Fe-2S-bd_dom_sf"/>
</dbReference>
<evidence type="ECO:0000313" key="24">
    <source>
        <dbReference type="EnsemblMetazoa" id="XP_014251363.1"/>
    </source>
</evidence>
<evidence type="ECO:0000256" key="7">
    <source>
        <dbReference type="ARBA" id="ARBA00022630"/>
    </source>
</evidence>
<comment type="similarity">
    <text evidence="3">Belongs to the xanthine dehydrogenase family.</text>
</comment>
<feature type="domain" description="FAD-binding PCMH-type" evidence="23">
    <location>
        <begin position="246"/>
        <end position="435"/>
    </location>
</feature>
<evidence type="ECO:0000256" key="2">
    <source>
        <dbReference type="ARBA" id="ARBA00004275"/>
    </source>
</evidence>
<dbReference type="Pfam" id="PF00941">
    <property type="entry name" value="FAD_binding_5"/>
    <property type="match status" value="1"/>
</dbReference>
<protein>
    <recommendedName>
        <fullName evidence="5">xanthine dehydrogenase</fullName>
        <ecNumber evidence="5">1.17.1.4</ecNumber>
    </recommendedName>
</protein>
<dbReference type="FunFam" id="3.30.465.10:FF:000004">
    <property type="entry name" value="Xanthine dehydrogenase/oxidase"/>
    <property type="match status" value="1"/>
</dbReference>
<evidence type="ECO:0000256" key="13">
    <source>
        <dbReference type="ARBA" id="ARBA00023014"/>
    </source>
</evidence>
<comment type="catalytic activity">
    <reaction evidence="17">
        <text>xanthine + NAD(+) + H2O = urate + NADH + H(+)</text>
        <dbReference type="Rhea" id="RHEA:16669"/>
        <dbReference type="ChEBI" id="CHEBI:15377"/>
        <dbReference type="ChEBI" id="CHEBI:15378"/>
        <dbReference type="ChEBI" id="CHEBI:17712"/>
        <dbReference type="ChEBI" id="CHEBI:17775"/>
        <dbReference type="ChEBI" id="CHEBI:57540"/>
        <dbReference type="ChEBI" id="CHEBI:57945"/>
        <dbReference type="EC" id="1.17.1.4"/>
    </reaction>
</comment>
<dbReference type="RefSeq" id="XP_014251363.1">
    <property type="nucleotide sequence ID" value="XM_014395877.2"/>
</dbReference>
<feature type="binding site" evidence="21">
    <location>
        <position position="152"/>
    </location>
    <ligand>
        <name>[2Fe-2S] cluster</name>
        <dbReference type="ChEBI" id="CHEBI:190135"/>
        <label>2</label>
    </ligand>
</feature>
<dbReference type="PROSITE" id="PS51387">
    <property type="entry name" value="FAD_PCMH"/>
    <property type="match status" value="1"/>
</dbReference>
<dbReference type="InterPro" id="IPR036683">
    <property type="entry name" value="CO_DH_flav_C_dom_sf"/>
</dbReference>
<evidence type="ECO:0000256" key="1">
    <source>
        <dbReference type="ARBA" id="ARBA00001974"/>
    </source>
</evidence>
<dbReference type="InterPro" id="IPR001041">
    <property type="entry name" value="2Fe-2S_ferredoxin-type"/>
</dbReference>
<feature type="binding site" evidence="21">
    <location>
        <position position="788"/>
    </location>
    <ligand>
        <name>Mo-molybdopterin</name>
        <dbReference type="ChEBI" id="CHEBI:71302"/>
    </ligand>
    <ligandPart>
        <name>Mo</name>
        <dbReference type="ChEBI" id="CHEBI:28685"/>
    </ligandPart>
</feature>
<dbReference type="SUPFAM" id="SSF55447">
    <property type="entry name" value="CO dehydrogenase flavoprotein C-terminal domain-like"/>
    <property type="match status" value="1"/>
</dbReference>
<keyword evidence="11" id="KW-0560">Oxidoreductase</keyword>
<evidence type="ECO:0000259" key="23">
    <source>
        <dbReference type="PROSITE" id="PS51387"/>
    </source>
</evidence>
<feature type="binding site" evidence="21">
    <location>
        <position position="46"/>
    </location>
    <ligand>
        <name>[2Fe-2S] cluster</name>
        <dbReference type="ChEBI" id="CHEBI:190135"/>
        <label>1</label>
    </ligand>
</feature>
<dbReference type="InterPro" id="IPR000674">
    <property type="entry name" value="Ald_Oxase/Xan_DH_a/b"/>
</dbReference>
<dbReference type="FunFam" id="3.30.365.10:FF:000001">
    <property type="entry name" value="Xanthine dehydrogenase oxidase"/>
    <property type="match status" value="1"/>
</dbReference>
<feature type="binding site" evidence="20">
    <location>
        <position position="823"/>
    </location>
    <ligand>
        <name>substrate</name>
    </ligand>
</feature>
<comment type="cofactor">
    <cofactor evidence="1 20">
        <name>FAD</name>
        <dbReference type="ChEBI" id="CHEBI:57692"/>
    </cofactor>
</comment>
<dbReference type="SMART" id="SM01008">
    <property type="entry name" value="Ald_Xan_dh_C"/>
    <property type="match status" value="1"/>
</dbReference>
<evidence type="ECO:0000256" key="12">
    <source>
        <dbReference type="ARBA" id="ARBA00023004"/>
    </source>
</evidence>
<dbReference type="Pfam" id="PF01315">
    <property type="entry name" value="Ald_Xan_dh_C"/>
    <property type="match status" value="1"/>
</dbReference>
<keyword evidence="7" id="KW-0285">Flavoprotein</keyword>
<dbReference type="Gene3D" id="3.30.43.10">
    <property type="entry name" value="Uridine Diphospho-n-acetylenolpyruvylglucosamine Reductase, domain 2"/>
    <property type="match status" value="1"/>
</dbReference>
<dbReference type="PIRSF" id="PIRSF000127">
    <property type="entry name" value="Xanthine_DH"/>
    <property type="match status" value="1"/>
</dbReference>
<evidence type="ECO:0000256" key="17">
    <source>
        <dbReference type="ARBA" id="ARBA00049017"/>
    </source>
</evidence>
<dbReference type="EnsemblMetazoa" id="XM_014395877.2">
    <property type="protein sequence ID" value="XP_014251363.1"/>
    <property type="gene ID" value="LOC106667742"/>
</dbReference>
<dbReference type="PROSITE" id="PS00197">
    <property type="entry name" value="2FE2S_FER_1"/>
    <property type="match status" value="1"/>
</dbReference>
<dbReference type="InterPro" id="IPR036010">
    <property type="entry name" value="2Fe-2S_ferredoxin-like_sf"/>
</dbReference>
<evidence type="ECO:0000259" key="22">
    <source>
        <dbReference type="PROSITE" id="PS51085"/>
    </source>
</evidence>
<keyword evidence="15" id="KW-0576">Peroxisome</keyword>
<dbReference type="FunFam" id="3.30.43.10:FF:000001">
    <property type="entry name" value="Xanthine dehydrogenase/oxidase"/>
    <property type="match status" value="1"/>
</dbReference>
<evidence type="ECO:0000256" key="6">
    <source>
        <dbReference type="ARBA" id="ARBA00022505"/>
    </source>
</evidence>
<comment type="subcellular location">
    <subcellularLocation>
        <location evidence="2">Peroxisome</location>
    </subcellularLocation>
</comment>
<dbReference type="Gene3D" id="3.30.365.10">
    <property type="entry name" value="Aldehyde oxidase/xanthine dehydrogenase, molybdopterin binding domain"/>
    <property type="match status" value="4"/>
</dbReference>
<dbReference type="InterPro" id="IPR014307">
    <property type="entry name" value="Xanthine_DH_ssu"/>
</dbReference>
<evidence type="ECO:0000256" key="20">
    <source>
        <dbReference type="PIRSR" id="PIRSR000127-2"/>
    </source>
</evidence>
<dbReference type="GO" id="GO:0051537">
    <property type="term" value="F:2 iron, 2 sulfur cluster binding"/>
    <property type="evidence" value="ECO:0007669"/>
    <property type="project" value="UniProtKB-KW"/>
</dbReference>
<dbReference type="Pfam" id="PF02738">
    <property type="entry name" value="MoCoBD_1"/>
    <property type="match status" value="1"/>
</dbReference>
<dbReference type="PANTHER" id="PTHR45444:SF3">
    <property type="entry name" value="XANTHINE DEHYDROGENASE"/>
    <property type="match status" value="1"/>
</dbReference>
<feature type="binding site" evidence="21">
    <location>
        <position position="116"/>
    </location>
    <ligand>
        <name>[2Fe-2S] cluster</name>
        <dbReference type="ChEBI" id="CHEBI:190135"/>
        <label>2</label>
    </ligand>
</feature>
<evidence type="ECO:0000313" key="25">
    <source>
        <dbReference type="Proteomes" id="UP000494040"/>
    </source>
</evidence>
<evidence type="ECO:0000256" key="5">
    <source>
        <dbReference type="ARBA" id="ARBA00013123"/>
    </source>
</evidence>
<dbReference type="GO" id="GO:0004854">
    <property type="term" value="F:xanthine dehydrogenase activity"/>
    <property type="evidence" value="ECO:0007669"/>
    <property type="project" value="UniProtKB-EC"/>
</dbReference>
<feature type="binding site" evidence="21">
    <location>
        <position position="51"/>
    </location>
    <ligand>
        <name>[2Fe-2S] cluster</name>
        <dbReference type="ChEBI" id="CHEBI:190135"/>
        <label>1</label>
    </ligand>
</feature>
<comment type="cofactor">
    <cofactor evidence="21">
        <name>[2Fe-2S] cluster</name>
        <dbReference type="ChEBI" id="CHEBI:190135"/>
    </cofactor>
    <text evidence="21">Binds 2 [2Fe-2S] clusters.</text>
</comment>
<dbReference type="InterPro" id="IPR006058">
    <property type="entry name" value="2Fe2S_fd_BS"/>
</dbReference>
<dbReference type="InterPro" id="IPR036318">
    <property type="entry name" value="FAD-bd_PCMH-like_sf"/>
</dbReference>
<dbReference type="Gene3D" id="3.30.390.50">
    <property type="entry name" value="CO dehydrogenase flavoprotein, C-terminal domain"/>
    <property type="match status" value="1"/>
</dbReference>
<dbReference type="Pfam" id="PF20256">
    <property type="entry name" value="MoCoBD_2"/>
    <property type="match status" value="1"/>
</dbReference>
<feature type="active site" description="Proton acceptor" evidence="19">
    <location>
        <position position="1282"/>
    </location>
</feature>
<dbReference type="InterPro" id="IPR002888">
    <property type="entry name" value="2Fe-2S-bd"/>
</dbReference>
<dbReference type="Pfam" id="PF00111">
    <property type="entry name" value="Fer2"/>
    <property type="match status" value="1"/>
</dbReference>
<dbReference type="Proteomes" id="UP000494040">
    <property type="component" value="Unassembled WGS sequence"/>
</dbReference>
<dbReference type="OMA" id="FKAYKQS"/>
<keyword evidence="10 20" id="KW-0274">FAD</keyword>
<evidence type="ECO:0000256" key="18">
    <source>
        <dbReference type="ARBA" id="ARBA00049517"/>
    </source>
</evidence>
<dbReference type="InterPro" id="IPR008274">
    <property type="entry name" value="AldOxase/xan_DH_MoCoBD1"/>
</dbReference>
<dbReference type="InterPro" id="IPR037165">
    <property type="entry name" value="AldOxase/xan_DH_Mopterin-bd_sf"/>
</dbReference>
<dbReference type="InterPro" id="IPR046867">
    <property type="entry name" value="AldOxase/xan_DH_MoCoBD2"/>
</dbReference>
<feature type="binding site" evidence="20">
    <location>
        <position position="443"/>
    </location>
    <ligand>
        <name>FAD</name>
        <dbReference type="ChEBI" id="CHEBI:57692"/>
    </ligand>
</feature>
<keyword evidence="6 21" id="KW-0500">Molybdenum</keyword>
<evidence type="ECO:0000256" key="10">
    <source>
        <dbReference type="ARBA" id="ARBA00022827"/>
    </source>
</evidence>
<evidence type="ECO:0000256" key="3">
    <source>
        <dbReference type="ARBA" id="ARBA00006849"/>
    </source>
</evidence>
<evidence type="ECO:0000256" key="21">
    <source>
        <dbReference type="PIRSR" id="PIRSR000127-3"/>
    </source>
</evidence>
<comment type="cofactor">
    <cofactor evidence="16">
        <name>[2Fe-2S] cluster</name>
        <dbReference type="ChEBI" id="CHEBI:190135"/>
    </cofactor>
</comment>
<feature type="binding site" evidence="21">
    <location>
        <position position="154"/>
    </location>
    <ligand>
        <name>[2Fe-2S] cluster</name>
        <dbReference type="ChEBI" id="CHEBI:190135"/>
        <label>2</label>
    </ligand>
</feature>
<evidence type="ECO:0000256" key="9">
    <source>
        <dbReference type="ARBA" id="ARBA00022723"/>
    </source>
</evidence>
<dbReference type="Gene3D" id="3.10.20.30">
    <property type="match status" value="1"/>
</dbReference>
<dbReference type="SUPFAM" id="SSF47741">
    <property type="entry name" value="CO dehydrogenase ISP C-domain like"/>
    <property type="match status" value="1"/>
</dbReference>
<feature type="binding site" evidence="21">
    <location>
        <position position="54"/>
    </location>
    <ligand>
        <name>[2Fe-2S] cluster</name>
        <dbReference type="ChEBI" id="CHEBI:190135"/>
        <label>1</label>
    </ligand>
</feature>
<keyword evidence="14" id="KW-0520">NAD</keyword>
<evidence type="ECO:0000256" key="14">
    <source>
        <dbReference type="ARBA" id="ARBA00023027"/>
    </source>
</evidence>
<dbReference type="PROSITE" id="PS51085">
    <property type="entry name" value="2FE2S_FER_2"/>
    <property type="match status" value="1"/>
</dbReference>
<reference evidence="24" key="1">
    <citation type="submission" date="2022-01" db="UniProtKB">
        <authorList>
            <consortium name="EnsemblMetazoa"/>
        </authorList>
    </citation>
    <scope>IDENTIFICATION</scope>
</reference>
<feature type="binding site" evidence="20">
    <location>
        <position position="381"/>
    </location>
    <ligand>
        <name>FAD</name>
        <dbReference type="ChEBI" id="CHEBI:57692"/>
    </ligand>
</feature>
<dbReference type="InterPro" id="IPR016169">
    <property type="entry name" value="FAD-bd_PCMH_sub2"/>
</dbReference>
<dbReference type="SUPFAM" id="SSF54292">
    <property type="entry name" value="2Fe-2S ferredoxin-like"/>
    <property type="match status" value="1"/>
</dbReference>
<dbReference type="InterPro" id="IPR016166">
    <property type="entry name" value="FAD-bd_PCMH"/>
</dbReference>
<feature type="binding site" evidence="20">
    <location>
        <position position="425"/>
    </location>
    <ligand>
        <name>FAD</name>
        <dbReference type="ChEBI" id="CHEBI:57692"/>
    </ligand>
</feature>
<evidence type="ECO:0000256" key="4">
    <source>
        <dbReference type="ARBA" id="ARBA00011738"/>
    </source>
</evidence>
<dbReference type="InterPro" id="IPR036856">
    <property type="entry name" value="Ald_Oxase/Xan_DH_a/b_sf"/>
</dbReference>
<dbReference type="EC" id="1.17.1.4" evidence="5"/>
<dbReference type="FunFam" id="3.30.365.10:FF:000004">
    <property type="entry name" value="Xanthine dehydrogenase oxidase"/>
    <property type="match status" value="1"/>
</dbReference>
<keyword evidence="8 21" id="KW-0001">2Fe-2S</keyword>
<dbReference type="FunFam" id="3.90.1170.50:FF:000001">
    <property type="entry name" value="Aldehyde oxidase 1"/>
    <property type="match status" value="1"/>
</dbReference>
<dbReference type="CDD" id="cd00207">
    <property type="entry name" value="fer2"/>
    <property type="match status" value="1"/>
</dbReference>
<feature type="domain" description="2Fe-2S ferredoxin-type" evidence="22">
    <location>
        <begin position="7"/>
        <end position="94"/>
    </location>
</feature>
<name>A0A8I6RTT0_CIMLE</name>
<accession>A0A8I6RTT0</accession>
<feature type="binding site" evidence="21">
    <location>
        <position position="819"/>
    </location>
    <ligand>
        <name>Mo-molybdopterin</name>
        <dbReference type="ChEBI" id="CHEBI:71302"/>
    </ligand>
    <ligandPart>
        <name>Mo</name>
        <dbReference type="ChEBI" id="CHEBI:28685"/>
    </ligandPart>
</feature>
<feature type="binding site" evidence="21">
    <location>
        <position position="933"/>
    </location>
    <ligand>
        <name>Mo-molybdopterin</name>
        <dbReference type="ChEBI" id="CHEBI:71302"/>
    </ligand>
    <ligandPart>
        <name>Mo</name>
        <dbReference type="ChEBI" id="CHEBI:28685"/>
    </ligandPart>
</feature>
<dbReference type="GO" id="GO:0071949">
    <property type="term" value="F:FAD binding"/>
    <property type="evidence" value="ECO:0007669"/>
    <property type="project" value="InterPro"/>
</dbReference>
<dbReference type="Gene3D" id="1.10.150.120">
    <property type="entry name" value="[2Fe-2S]-binding domain"/>
    <property type="match status" value="1"/>
</dbReference>
<keyword evidence="13 21" id="KW-0411">Iron-sulfur</keyword>
<evidence type="ECO:0000256" key="16">
    <source>
        <dbReference type="ARBA" id="ARBA00034078"/>
    </source>
</evidence>
<sequence>MEVKETSVLVFFVNGRKVVDHSADPEWTLIHYLRKKLRLCGTKLGCSEGGCGACTVMVSKYDRKKNHPIHFTVNACLTPVCAMHGLAVTTVEGIGSVKTKLHPVQERIAKSHGSQCGFCTPGIVMSMYTLLRNHKNVPTLTDMETAFQGNLCRCTGYRPILQGYMAFLEEYERSWMVNGSEESIINGDCTMGKLCCKNNGIEQNGCNNSIESEHEFSTKPYDPTQEPIFPPELAISDKYDKEYLIFQGPRVSWYRPITLKELIFLKSKHRDAKIVNGNTEIGVEVKFKNCLYPTLISPNVVNELLSISIDMYEDKKYVKVGSAVTLSQLEDYLIQLINDEPEWKTRIFQEIYSMLQLFAGKQIRNTATVAGNIMTGSPISDLNPTFMSVGCKMLFLSKSGSRVVEMDSNFWTGYRTNIVKPEEVLCNIFIPFTSKQQYFKAYKQSKRRDDDIAIVNGAFFLEIERCVIKKIRIAYGGMAPTTIMALKTCSALRGQEWNEKLFSKSASGLIEELTLSDDAPGGMVQYRRTLMISLFFKFFLAISDILNKVGFDVALPKSYLSGQYQFKNLTPSGSQYFSKVPSSQEKYDTVGRPIVHLSAYKQASGEAIYCDDMPSFENEVHLSLVTSTKAHARILSIDPAEALSIPGVVDFISAKDIEKGRNCVGPIVHDEEVFASEIVNCHGQLIGAVAAIDHLTASRAAKLVKVTYEDLKPVIITMEEAIAYNSYYPGSPAIVKQGDVEKEFERAEFMIEGELRIGGQEHFYLETQATIVNPKIEDDELEIFCSTQHPHDLQLLAAHVLGIPSNRIVCRVKRIGGGFGGKESRSCFLGLPVAVAAHKLQRPVRFSLDRDEDMVITGHRHPFLARYQVSFTSQGKITGCVMKLYCNAGSSLDLSDDVMARAMLHCMNAANIPNITCYGYVCKTNLPSNTAFRGFGAPQAMLVGEIIIAQIAEKLEMDVNKVHEVNLFKEGDYTFFGEKLTNCNIGKCWDDCLTTSDYKNRKKLIDRFNSEHKYRKRGVAVIPTFYGVGFSTSFLEQAGALVLVYVDGAVLISHGGTEMGQGLHTKMIQVASRALGVSVEYIHISETATDKVPNASPTAASFSSDLNGMAILRACETIKKRLEPIIAKDPKGSWKEWVKAAYLQRISLSACGFYHSPNEPIDPRKTKGQVFNYFTYGTACSEVEIDCLTGDHQVIRTDIVMDVGESLNPAIDVGQIEGAFMQGYGLFTMEELVTSPTGVLYSRGPGTYKIPSFADIPSQFNVTLLKGSSNPRAVYSSKAVGEPPLFLSASVFFAIRDAIKVYRKDNGFYDPFEFNSPATCARIRMACADNIIKMLPESPKTGNFVPWNVEP</sequence>
<comment type="catalytic activity">
    <reaction evidence="18">
        <text>hypoxanthine + NAD(+) + H2O = xanthine + NADH + H(+)</text>
        <dbReference type="Rhea" id="RHEA:24670"/>
        <dbReference type="ChEBI" id="CHEBI:15377"/>
        <dbReference type="ChEBI" id="CHEBI:15378"/>
        <dbReference type="ChEBI" id="CHEBI:17368"/>
        <dbReference type="ChEBI" id="CHEBI:17712"/>
        <dbReference type="ChEBI" id="CHEBI:57540"/>
        <dbReference type="ChEBI" id="CHEBI:57945"/>
        <dbReference type="EC" id="1.17.1.4"/>
    </reaction>
</comment>
<evidence type="ECO:0000256" key="8">
    <source>
        <dbReference type="ARBA" id="ARBA00022714"/>
    </source>
</evidence>
<dbReference type="NCBIfam" id="TIGR02963">
    <property type="entry name" value="xanthine_xdhA"/>
    <property type="match status" value="1"/>
</dbReference>
<evidence type="ECO:0000256" key="19">
    <source>
        <dbReference type="PIRSR" id="PIRSR000127-1"/>
    </source>
</evidence>
<keyword evidence="9 21" id="KW-0479">Metal-binding</keyword>
<dbReference type="SUPFAM" id="SSF56176">
    <property type="entry name" value="FAD-binding/transporter-associated domain-like"/>
    <property type="match status" value="1"/>
</dbReference>
<dbReference type="OrthoDB" id="8300278at2759"/>
<comment type="cofactor">
    <cofactor evidence="21">
        <name>Mo-molybdopterin</name>
        <dbReference type="ChEBI" id="CHEBI:71302"/>
    </cofactor>
    <text evidence="21">Binds 1 Mo-molybdopterin (Mo-MPT) cofactor per subunit.</text>
</comment>
<dbReference type="InterPro" id="IPR016208">
    <property type="entry name" value="Ald_Oxase/xanthine_DH-like"/>
</dbReference>
<evidence type="ECO:0000256" key="11">
    <source>
        <dbReference type="ARBA" id="ARBA00023002"/>
    </source>
</evidence>
<dbReference type="InterPro" id="IPR012675">
    <property type="entry name" value="Beta-grasp_dom_sf"/>
</dbReference>
<dbReference type="SUPFAM" id="SSF56003">
    <property type="entry name" value="Molybdenum cofactor-binding domain"/>
    <property type="match status" value="1"/>
</dbReference>
<dbReference type="GO" id="GO:0005506">
    <property type="term" value="F:iron ion binding"/>
    <property type="evidence" value="ECO:0007669"/>
    <property type="project" value="InterPro"/>
</dbReference>
<comment type="subunit">
    <text evidence="4">Homodimer.</text>
</comment>
<dbReference type="Pfam" id="PF01799">
    <property type="entry name" value="Fer2_2"/>
    <property type="match status" value="1"/>
</dbReference>
<feature type="binding site" evidence="21">
    <location>
        <position position="76"/>
    </location>
    <ligand>
        <name>[2Fe-2S] cluster</name>
        <dbReference type="ChEBI" id="CHEBI:190135"/>
        <label>1</label>
    </ligand>
</feature>
<organism evidence="24 25">
    <name type="scientific">Cimex lectularius</name>
    <name type="common">Bed bug</name>
    <name type="synonym">Acanthia lectularia</name>
    <dbReference type="NCBI Taxonomy" id="79782"/>
    <lineage>
        <taxon>Eukaryota</taxon>
        <taxon>Metazoa</taxon>
        <taxon>Ecdysozoa</taxon>
        <taxon>Arthropoda</taxon>
        <taxon>Hexapoda</taxon>
        <taxon>Insecta</taxon>
        <taxon>Pterygota</taxon>
        <taxon>Neoptera</taxon>
        <taxon>Paraneoptera</taxon>
        <taxon>Hemiptera</taxon>
        <taxon>Heteroptera</taxon>
        <taxon>Panheteroptera</taxon>
        <taxon>Cimicomorpha</taxon>
        <taxon>Cimicidae</taxon>
        <taxon>Cimex</taxon>
    </lineage>
</organism>
<feature type="binding site" evidence="20">
    <location>
        <position position="901"/>
    </location>
    <ligand>
        <name>substrate</name>
    </ligand>
</feature>
<dbReference type="FunFam" id="3.10.20.30:FF:000015">
    <property type="entry name" value="Aldehyde oxidase 1"/>
    <property type="match status" value="1"/>
</dbReference>
<dbReference type="GO" id="GO:0005777">
    <property type="term" value="C:peroxisome"/>
    <property type="evidence" value="ECO:0007669"/>
    <property type="project" value="UniProtKB-SubCell"/>
</dbReference>
<dbReference type="FunFam" id="3.30.365.10:FF:000003">
    <property type="entry name" value="Aldehyde oxidase 1"/>
    <property type="match status" value="1"/>
</dbReference>